<feature type="transmembrane region" description="Helical" evidence="2">
    <location>
        <begin position="105"/>
        <end position="128"/>
    </location>
</feature>
<evidence type="ECO:0000313" key="3">
    <source>
        <dbReference type="EMBL" id="NYF92298.1"/>
    </source>
</evidence>
<evidence type="ECO:0000256" key="1">
    <source>
        <dbReference type="SAM" id="MobiDB-lite"/>
    </source>
</evidence>
<keyword evidence="2" id="KW-0812">Transmembrane</keyword>
<dbReference type="EMBL" id="JACCCU010000005">
    <property type="protein sequence ID" value="NYF92298.1"/>
    <property type="molecule type" value="Genomic_DNA"/>
</dbReference>
<evidence type="ECO:0000313" key="4">
    <source>
        <dbReference type="Proteomes" id="UP000564385"/>
    </source>
</evidence>
<organism evidence="3 4">
    <name type="scientific">Tunturiibacter lichenicola</name>
    <dbReference type="NCBI Taxonomy" id="2051959"/>
    <lineage>
        <taxon>Bacteria</taxon>
        <taxon>Pseudomonadati</taxon>
        <taxon>Acidobacteriota</taxon>
        <taxon>Terriglobia</taxon>
        <taxon>Terriglobales</taxon>
        <taxon>Acidobacteriaceae</taxon>
        <taxon>Tunturiibacter</taxon>
    </lineage>
</organism>
<gene>
    <name evidence="3" type="ORF">HDF08_004421</name>
</gene>
<keyword evidence="2" id="KW-1133">Transmembrane helix</keyword>
<dbReference type="AlphaFoldDB" id="A0A852VHL2"/>
<name>A0A852VHL2_9BACT</name>
<dbReference type="Proteomes" id="UP000564385">
    <property type="component" value="Unassembled WGS sequence"/>
</dbReference>
<accession>A0A852VHL2</accession>
<feature type="region of interest" description="Disordered" evidence="1">
    <location>
        <begin position="153"/>
        <end position="178"/>
    </location>
</feature>
<sequence length="178" mass="19068">MADDEAIALYGMVKKMAQAMAAREAALDAKTAALAAAVAELRQLPGTLSQQTGQYIEAGIRASIRGDFKGPIEDALRVPIGELQYATTQARDAMREVRSQSKMQSWTAVAIMVLMGIILGVFSCYYFFVRDLNQVNDRLDIIQQQIALPAQAPDAKPATIPSTKAHHGSHAAAAPSAP</sequence>
<reference evidence="3 4" key="1">
    <citation type="submission" date="2020-07" db="EMBL/GenBank/DDBJ databases">
        <title>Genomic Encyclopedia of Type Strains, Phase IV (KMG-V): Genome sequencing to study the core and pangenomes of soil and plant-associated prokaryotes.</title>
        <authorList>
            <person name="Whitman W."/>
        </authorList>
    </citation>
    <scope>NUCLEOTIDE SEQUENCE [LARGE SCALE GENOMIC DNA]</scope>
    <source>
        <strain evidence="3 4">M8UP22</strain>
    </source>
</reference>
<protein>
    <submittedName>
        <fullName evidence="3">Prefoldin subunit 5</fullName>
    </submittedName>
</protein>
<proteinExistence type="predicted"/>
<evidence type="ECO:0000256" key="2">
    <source>
        <dbReference type="SAM" id="Phobius"/>
    </source>
</evidence>
<keyword evidence="2" id="KW-0472">Membrane</keyword>
<comment type="caution">
    <text evidence="3">The sequence shown here is derived from an EMBL/GenBank/DDBJ whole genome shotgun (WGS) entry which is preliminary data.</text>
</comment>